<comment type="similarity">
    <text evidence="3 9">Belongs to the alpha-carbonic anhydrase family.</text>
</comment>
<accession>A0A7S0BG41</accession>
<dbReference type="GO" id="GO:0008270">
    <property type="term" value="F:zinc ion binding"/>
    <property type="evidence" value="ECO:0007669"/>
    <property type="project" value="UniProtKB-UniRule"/>
</dbReference>
<evidence type="ECO:0000256" key="5">
    <source>
        <dbReference type="ARBA" id="ARBA00022723"/>
    </source>
</evidence>
<dbReference type="Pfam" id="PF00194">
    <property type="entry name" value="Carb_anhydrase"/>
    <property type="match status" value="1"/>
</dbReference>
<keyword evidence="6 9" id="KW-0862">Zinc</keyword>
<dbReference type="CDD" id="cd03124">
    <property type="entry name" value="alpha_CA_prokaryotic_like"/>
    <property type="match status" value="1"/>
</dbReference>
<dbReference type="GO" id="GO:0004089">
    <property type="term" value="F:carbonate dehydratase activity"/>
    <property type="evidence" value="ECO:0007669"/>
    <property type="project" value="UniProtKB-UniRule"/>
</dbReference>
<reference evidence="11" key="1">
    <citation type="submission" date="2021-01" db="EMBL/GenBank/DDBJ databases">
        <authorList>
            <person name="Corre E."/>
            <person name="Pelletier E."/>
            <person name="Niang G."/>
            <person name="Scheremetjew M."/>
            <person name="Finn R."/>
            <person name="Kale V."/>
            <person name="Holt S."/>
            <person name="Cochrane G."/>
            <person name="Meng A."/>
            <person name="Brown T."/>
            <person name="Cohen L."/>
        </authorList>
    </citation>
    <scope>NUCLEOTIDE SEQUENCE</scope>
    <source>
        <strain evidence="11">UTEX LB 2760</strain>
    </source>
</reference>
<evidence type="ECO:0000313" key="11">
    <source>
        <dbReference type="EMBL" id="CAD8393058.1"/>
    </source>
</evidence>
<dbReference type="InterPro" id="IPR036398">
    <property type="entry name" value="CA_dom_sf"/>
</dbReference>
<feature type="chain" id="PRO_5031610646" description="Carbonic anhydrase" evidence="9">
    <location>
        <begin position="20"/>
        <end position="255"/>
    </location>
</feature>
<dbReference type="EC" id="4.2.1.1" evidence="4 9"/>
<feature type="signal peptide" evidence="9">
    <location>
        <begin position="1"/>
        <end position="19"/>
    </location>
</feature>
<dbReference type="InterPro" id="IPR023561">
    <property type="entry name" value="Carbonic_anhydrase_a-class"/>
</dbReference>
<evidence type="ECO:0000256" key="4">
    <source>
        <dbReference type="ARBA" id="ARBA00012925"/>
    </source>
</evidence>
<protein>
    <recommendedName>
        <fullName evidence="4 9">Carbonic anhydrase</fullName>
        <ecNumber evidence="4 9">4.2.1.1</ecNumber>
    </recommendedName>
</protein>
<dbReference type="SUPFAM" id="SSF51069">
    <property type="entry name" value="Carbonic anhydrase"/>
    <property type="match status" value="1"/>
</dbReference>
<dbReference type="PROSITE" id="PS51144">
    <property type="entry name" value="ALPHA_CA_2"/>
    <property type="match status" value="1"/>
</dbReference>
<feature type="domain" description="Alpha-carbonic anhydrase" evidence="10">
    <location>
        <begin position="21"/>
        <end position="255"/>
    </location>
</feature>
<dbReference type="InterPro" id="IPR041891">
    <property type="entry name" value="Alpha_CA_prokaryot-like"/>
</dbReference>
<dbReference type="Gene3D" id="3.10.200.10">
    <property type="entry name" value="Alpha carbonic anhydrase"/>
    <property type="match status" value="1"/>
</dbReference>
<keyword evidence="7 9" id="KW-0456">Lyase</keyword>
<dbReference type="EMBL" id="HBEK01005450">
    <property type="protein sequence ID" value="CAD8393058.1"/>
    <property type="molecule type" value="Transcribed_RNA"/>
</dbReference>
<keyword evidence="9" id="KW-0732">Signal</keyword>
<evidence type="ECO:0000259" key="10">
    <source>
        <dbReference type="PROSITE" id="PS51144"/>
    </source>
</evidence>
<evidence type="ECO:0000256" key="7">
    <source>
        <dbReference type="ARBA" id="ARBA00023239"/>
    </source>
</evidence>
<evidence type="ECO:0000256" key="2">
    <source>
        <dbReference type="ARBA" id="ARBA00002904"/>
    </source>
</evidence>
<comment type="cofactor">
    <cofactor evidence="1 9">
        <name>Zn(2+)</name>
        <dbReference type="ChEBI" id="CHEBI:29105"/>
    </cofactor>
</comment>
<comment type="function">
    <text evidence="2 9">Reversible hydration of carbon dioxide.</text>
</comment>
<evidence type="ECO:0000256" key="1">
    <source>
        <dbReference type="ARBA" id="ARBA00001947"/>
    </source>
</evidence>
<dbReference type="PANTHER" id="PTHR18952">
    <property type="entry name" value="CARBONIC ANHYDRASE"/>
    <property type="match status" value="1"/>
</dbReference>
<organism evidence="11">
    <name type="scientific">Rhodosorus marinus</name>
    <dbReference type="NCBI Taxonomy" id="101924"/>
    <lineage>
        <taxon>Eukaryota</taxon>
        <taxon>Rhodophyta</taxon>
        <taxon>Stylonematophyceae</taxon>
        <taxon>Stylonematales</taxon>
        <taxon>Stylonemataceae</taxon>
        <taxon>Rhodosorus</taxon>
    </lineage>
</organism>
<dbReference type="InterPro" id="IPR018338">
    <property type="entry name" value="Carbonic_anhydrase_a-class_CS"/>
</dbReference>
<dbReference type="AlphaFoldDB" id="A0A7S0BG41"/>
<comment type="catalytic activity">
    <reaction evidence="8 9">
        <text>hydrogencarbonate + H(+) = CO2 + H2O</text>
        <dbReference type="Rhea" id="RHEA:10748"/>
        <dbReference type="ChEBI" id="CHEBI:15377"/>
        <dbReference type="ChEBI" id="CHEBI:15378"/>
        <dbReference type="ChEBI" id="CHEBI:16526"/>
        <dbReference type="ChEBI" id="CHEBI:17544"/>
        <dbReference type="EC" id="4.2.1.1"/>
    </reaction>
</comment>
<evidence type="ECO:0000256" key="9">
    <source>
        <dbReference type="RuleBase" id="RU367011"/>
    </source>
</evidence>
<evidence type="ECO:0000256" key="8">
    <source>
        <dbReference type="ARBA" id="ARBA00048348"/>
    </source>
</evidence>
<proteinExistence type="inferred from homology"/>
<dbReference type="PROSITE" id="PS00162">
    <property type="entry name" value="ALPHA_CA_1"/>
    <property type="match status" value="1"/>
</dbReference>
<name>A0A7S0BG41_9RHOD</name>
<dbReference type="SMART" id="SM01057">
    <property type="entry name" value="Carb_anhydrase"/>
    <property type="match status" value="1"/>
</dbReference>
<evidence type="ECO:0000256" key="3">
    <source>
        <dbReference type="ARBA" id="ARBA00010718"/>
    </source>
</evidence>
<evidence type="ECO:0000256" key="6">
    <source>
        <dbReference type="ARBA" id="ARBA00022833"/>
    </source>
</evidence>
<dbReference type="PANTHER" id="PTHR18952:SF265">
    <property type="entry name" value="CARBONIC ANHYDRASE"/>
    <property type="match status" value="1"/>
</dbReference>
<keyword evidence="5 9" id="KW-0479">Metal-binding</keyword>
<sequence>MNIGSVIIILAATVVATSGQPEWSYTSPIGPNEWAKTGYSVCAGKTQTPVDIVKNDPSVKAGEKLSFADFTSYPAKSEFCIEQVKGAPTYICCSPGGCGSLVWNGVKYRLSQFHMHALSEHRIDGLAYPVEVHFVHLSKDGGIAVIGVLFKEDRADLTNRDLKAIFAKKSLLSEKGKEKIKIRVRSVIKGEKHFYYYRGSLTTPPCTEGVKWFVGKYSLSIDKRSFEKFWSKIGGFPGNARDTQPLNGRSIKYSV</sequence>
<dbReference type="InterPro" id="IPR001148">
    <property type="entry name" value="CA_dom"/>
</dbReference>
<gene>
    <name evidence="11" type="ORF">RMAR0315_LOCUS3043</name>
</gene>